<reference evidence="2" key="1">
    <citation type="journal article" date="2013" name="Nature">
        <title>Pan genome of the phytoplankton Emiliania underpins its global distribution.</title>
        <authorList>
            <person name="Read B.A."/>
            <person name="Kegel J."/>
            <person name="Klute M.J."/>
            <person name="Kuo A."/>
            <person name="Lefebvre S.C."/>
            <person name="Maumus F."/>
            <person name="Mayer C."/>
            <person name="Miller J."/>
            <person name="Monier A."/>
            <person name="Salamov A."/>
            <person name="Young J."/>
            <person name="Aguilar M."/>
            <person name="Claverie J.M."/>
            <person name="Frickenhaus S."/>
            <person name="Gonzalez K."/>
            <person name="Herman E.K."/>
            <person name="Lin Y.C."/>
            <person name="Napier J."/>
            <person name="Ogata H."/>
            <person name="Sarno A.F."/>
            <person name="Shmutz J."/>
            <person name="Schroeder D."/>
            <person name="de Vargas C."/>
            <person name="Verret F."/>
            <person name="von Dassow P."/>
            <person name="Valentin K."/>
            <person name="Van de Peer Y."/>
            <person name="Wheeler G."/>
            <person name="Dacks J.B."/>
            <person name="Delwiche C.F."/>
            <person name="Dyhrman S.T."/>
            <person name="Glockner G."/>
            <person name="John U."/>
            <person name="Richards T."/>
            <person name="Worden A.Z."/>
            <person name="Zhang X."/>
            <person name="Grigoriev I.V."/>
            <person name="Allen A.E."/>
            <person name="Bidle K."/>
            <person name="Borodovsky M."/>
            <person name="Bowler C."/>
            <person name="Brownlee C."/>
            <person name="Cock J.M."/>
            <person name="Elias M."/>
            <person name="Gladyshev V.N."/>
            <person name="Groth M."/>
            <person name="Guda C."/>
            <person name="Hadaegh A."/>
            <person name="Iglesias-Rodriguez M.D."/>
            <person name="Jenkins J."/>
            <person name="Jones B.M."/>
            <person name="Lawson T."/>
            <person name="Leese F."/>
            <person name="Lindquist E."/>
            <person name="Lobanov A."/>
            <person name="Lomsadze A."/>
            <person name="Malik S.B."/>
            <person name="Marsh M.E."/>
            <person name="Mackinder L."/>
            <person name="Mock T."/>
            <person name="Mueller-Roeber B."/>
            <person name="Pagarete A."/>
            <person name="Parker M."/>
            <person name="Probert I."/>
            <person name="Quesneville H."/>
            <person name="Raines C."/>
            <person name="Rensing S.A."/>
            <person name="Riano-Pachon D.M."/>
            <person name="Richier S."/>
            <person name="Rokitta S."/>
            <person name="Shiraiwa Y."/>
            <person name="Soanes D.M."/>
            <person name="van der Giezen M."/>
            <person name="Wahlund T.M."/>
            <person name="Williams B."/>
            <person name="Wilson W."/>
            <person name="Wolfe G."/>
            <person name="Wurch L.L."/>
        </authorList>
    </citation>
    <scope>NUCLEOTIDE SEQUENCE</scope>
</reference>
<dbReference type="InterPro" id="IPR007577">
    <property type="entry name" value="GlycoTrfase_DXD_sugar-bd_CS"/>
</dbReference>
<name>A0A0D3KH35_EMIH1</name>
<keyword evidence="2" id="KW-1185">Reference proteome</keyword>
<dbReference type="InterPro" id="IPR029044">
    <property type="entry name" value="Nucleotide-diphossugar_trans"/>
</dbReference>
<dbReference type="RefSeq" id="XP_005787499.1">
    <property type="nucleotide sequence ID" value="XM_005787442.1"/>
</dbReference>
<dbReference type="AlphaFoldDB" id="A0A0D3KH35"/>
<dbReference type="GO" id="GO:0000136">
    <property type="term" value="C:mannan polymerase complex"/>
    <property type="evidence" value="ECO:0007669"/>
    <property type="project" value="TreeGrafter"/>
</dbReference>
<dbReference type="GO" id="GO:0006487">
    <property type="term" value="P:protein N-linked glycosylation"/>
    <property type="evidence" value="ECO:0007669"/>
    <property type="project" value="TreeGrafter"/>
</dbReference>
<dbReference type="EnsemblProtists" id="EOD35070">
    <property type="protein sequence ID" value="EOD35070"/>
    <property type="gene ID" value="EMIHUDRAFT_227827"/>
</dbReference>
<dbReference type="Proteomes" id="UP000013827">
    <property type="component" value="Unassembled WGS sequence"/>
</dbReference>
<accession>A0A0D3KH35</accession>
<dbReference type="PaxDb" id="2903-EOD35070"/>
<evidence type="ECO:0000313" key="1">
    <source>
        <dbReference type="EnsemblProtists" id="EOD35070"/>
    </source>
</evidence>
<dbReference type="InterPro" id="IPR039367">
    <property type="entry name" value="Och1-like"/>
</dbReference>
<organism evidence="1 2">
    <name type="scientific">Emiliania huxleyi (strain CCMP1516)</name>
    <dbReference type="NCBI Taxonomy" id="280463"/>
    <lineage>
        <taxon>Eukaryota</taxon>
        <taxon>Haptista</taxon>
        <taxon>Haptophyta</taxon>
        <taxon>Prymnesiophyceae</taxon>
        <taxon>Isochrysidales</taxon>
        <taxon>Noelaerhabdaceae</taxon>
        <taxon>Emiliania</taxon>
    </lineage>
</organism>
<reference evidence="1" key="2">
    <citation type="submission" date="2024-10" db="UniProtKB">
        <authorList>
            <consortium name="EnsemblProtists"/>
        </authorList>
    </citation>
    <scope>IDENTIFICATION</scope>
</reference>
<dbReference type="Pfam" id="PF04488">
    <property type="entry name" value="Gly_transf_sug"/>
    <property type="match status" value="1"/>
</dbReference>
<dbReference type="PANTHER" id="PTHR31834:SF1">
    <property type="entry name" value="INITIATION-SPECIFIC ALPHA-1,6-MANNOSYLTRANSFERASE"/>
    <property type="match status" value="1"/>
</dbReference>
<dbReference type="GeneID" id="17280341"/>
<dbReference type="Gene3D" id="3.90.550.20">
    <property type="match status" value="1"/>
</dbReference>
<dbReference type="SUPFAM" id="SSF53448">
    <property type="entry name" value="Nucleotide-diphospho-sugar transferases"/>
    <property type="match status" value="1"/>
</dbReference>
<protein>
    <recommendedName>
        <fullName evidence="3">Alpha 1,4-glycosyltransferase domain-containing protein</fullName>
    </recommendedName>
</protein>
<evidence type="ECO:0000313" key="2">
    <source>
        <dbReference type="Proteomes" id="UP000013827"/>
    </source>
</evidence>
<dbReference type="KEGG" id="ehx:EMIHUDRAFT_227827"/>
<evidence type="ECO:0008006" key="3">
    <source>
        <dbReference type="Google" id="ProtNLM"/>
    </source>
</evidence>
<proteinExistence type="predicted"/>
<dbReference type="GO" id="GO:0000009">
    <property type="term" value="F:alpha-1,6-mannosyltransferase activity"/>
    <property type="evidence" value="ECO:0007669"/>
    <property type="project" value="InterPro"/>
</dbReference>
<sequence>MRTATDSWRRLNPEYHWRYVNDTEQRAQVHRLGSRMLVQAYDSALTGAARCDLWRALIIYKHGGVYADVDTTLLTPLSKLIRDDDEGLSGIGQRGDLHQWFLACAPGHPLLAHLLRHAMHQSSLLSPENIAGPRALHHVHSLFEHSCLYG</sequence>
<dbReference type="PANTHER" id="PTHR31834">
    <property type="entry name" value="INITIATION-SPECIFIC ALPHA-1,6-MANNOSYLTRANSFERASE"/>
    <property type="match status" value="1"/>
</dbReference>
<dbReference type="HOGENOM" id="CLU_1743963_0_0_1"/>